<accession>A0A6M8BK89</accession>
<protein>
    <submittedName>
        <fullName evidence="2">Uma2 family endonuclease</fullName>
    </submittedName>
</protein>
<dbReference type="InterPro" id="IPR011335">
    <property type="entry name" value="Restrct_endonuc-II-like"/>
</dbReference>
<organism evidence="2 3">
    <name type="scientific">Thermoleptolyngbya sichuanensis A183</name>
    <dbReference type="NCBI Taxonomy" id="2737172"/>
    <lineage>
        <taxon>Bacteria</taxon>
        <taxon>Bacillati</taxon>
        <taxon>Cyanobacteriota</taxon>
        <taxon>Cyanophyceae</taxon>
        <taxon>Oculatellales</taxon>
        <taxon>Oculatellaceae</taxon>
        <taxon>Thermoleptolyngbya</taxon>
        <taxon>Thermoleptolyngbya sichuanensis</taxon>
    </lineage>
</organism>
<dbReference type="KEGG" id="theu:HPC62_11845"/>
<proteinExistence type="predicted"/>
<dbReference type="EMBL" id="CP053661">
    <property type="protein sequence ID" value="QKD82785.1"/>
    <property type="molecule type" value="Genomic_DNA"/>
</dbReference>
<feature type="domain" description="Putative restriction endonuclease" evidence="1">
    <location>
        <begin position="20"/>
        <end position="198"/>
    </location>
</feature>
<evidence type="ECO:0000259" key="1">
    <source>
        <dbReference type="Pfam" id="PF05685"/>
    </source>
</evidence>
<dbReference type="Gene3D" id="3.90.1570.10">
    <property type="entry name" value="tt1808, chain A"/>
    <property type="match status" value="1"/>
</dbReference>
<name>A0A6M8BK89_9CYAN</name>
<dbReference type="InterPro" id="IPR012296">
    <property type="entry name" value="Nuclease_put_TT1808"/>
</dbReference>
<reference evidence="2 3" key="1">
    <citation type="submission" date="2020-05" db="EMBL/GenBank/DDBJ databases">
        <title>Complete genome sequence of of a novel Thermoleptolyngbya strain isolated from hot springs of Ganzi, Sichuan China.</title>
        <authorList>
            <person name="Tang J."/>
            <person name="Daroch M."/>
            <person name="Li L."/>
            <person name="Waleron K."/>
            <person name="Waleron M."/>
            <person name="Waleron M."/>
        </authorList>
    </citation>
    <scope>NUCLEOTIDE SEQUENCE [LARGE SCALE GENOMIC DNA]</scope>
    <source>
        <strain evidence="2 3">PKUAC-SCTA183</strain>
    </source>
</reference>
<dbReference type="AlphaFoldDB" id="A0A6M8BK89"/>
<sequence length="203" mass="22661">MVSLTLPLVLETTEVHLTDEQFYQLCRSNPDLAIERSAKGALIVMTPVGGEGGSYEMELGADLTLWNRQTKMGKTFSSSTLFKLPIGGGGEASASSFRSPDAAWVELSRWQALTPEQRRKFPPIAPDFVIELRSPSDDLELLQAKMQEYMDAGVRLGWMLNPQEQQVEIYRQGQPKEVRELPTELSGEDVLPGFVLPVSRFED</sequence>
<keyword evidence="2" id="KW-0378">Hydrolase</keyword>
<keyword evidence="2" id="KW-0255">Endonuclease</keyword>
<dbReference type="RefSeq" id="WP_172355901.1">
    <property type="nucleotide sequence ID" value="NZ_CP053661.1"/>
</dbReference>
<dbReference type="PANTHER" id="PTHR34107">
    <property type="entry name" value="SLL0198 PROTEIN-RELATED"/>
    <property type="match status" value="1"/>
</dbReference>
<keyword evidence="3" id="KW-1185">Reference proteome</keyword>
<gene>
    <name evidence="2" type="ORF">HPC62_11845</name>
</gene>
<dbReference type="PANTHER" id="PTHR34107:SF6">
    <property type="entry name" value="SLR0981 PROTEIN"/>
    <property type="match status" value="1"/>
</dbReference>
<dbReference type="CDD" id="cd06260">
    <property type="entry name" value="DUF820-like"/>
    <property type="match status" value="1"/>
</dbReference>
<dbReference type="Proteomes" id="UP000505210">
    <property type="component" value="Chromosome"/>
</dbReference>
<evidence type="ECO:0000313" key="2">
    <source>
        <dbReference type="EMBL" id="QKD82785.1"/>
    </source>
</evidence>
<dbReference type="InterPro" id="IPR008538">
    <property type="entry name" value="Uma2"/>
</dbReference>
<dbReference type="SUPFAM" id="SSF52980">
    <property type="entry name" value="Restriction endonuclease-like"/>
    <property type="match status" value="1"/>
</dbReference>
<dbReference type="GO" id="GO:0004519">
    <property type="term" value="F:endonuclease activity"/>
    <property type="evidence" value="ECO:0007669"/>
    <property type="project" value="UniProtKB-KW"/>
</dbReference>
<keyword evidence="2" id="KW-0540">Nuclease</keyword>
<dbReference type="Pfam" id="PF05685">
    <property type="entry name" value="Uma2"/>
    <property type="match status" value="1"/>
</dbReference>
<evidence type="ECO:0000313" key="3">
    <source>
        <dbReference type="Proteomes" id="UP000505210"/>
    </source>
</evidence>